<dbReference type="PANTHER" id="PTHR10137">
    <property type="entry name" value="V-TYPE PROTON ATPASE SUBUNIT C"/>
    <property type="match status" value="1"/>
</dbReference>
<evidence type="ECO:0000256" key="1">
    <source>
        <dbReference type="ARBA" id="ARBA00006138"/>
    </source>
</evidence>
<dbReference type="Proteomes" id="UP001367676">
    <property type="component" value="Unassembled WGS sequence"/>
</dbReference>
<dbReference type="Pfam" id="PF03223">
    <property type="entry name" value="V-ATPase_C"/>
    <property type="match status" value="1"/>
</dbReference>
<comment type="function">
    <text evidence="6">Subunit of the V1 complex of vacuolar(H+)-ATPase (V-ATPase), a multisubunit enzyme composed of a peripheral complex (V1) that hydrolyzes ATP and a membrane integral complex (V0) that translocates protons. V-ATPase is responsible for acidifying and maintaining the pH of intracellular compartments and in some cell types, is targeted to the plasma membrane, where it is responsible for acidifying the extracellular environment. Subunit C is necessary for the assembly of the catalytic sector of the enzyme and is likely to have a specific function in its catalytic activity.</text>
</comment>
<comment type="subunit">
    <text evidence="6">V-ATPase is a heteromultimeric enzyme made up of two complexes: the ATP-hydrolytic V1 complex and the proton translocation V0 complex. The V1 complex consists of three catalytic AB heterodimers that form a heterohexamer, three peripheral stalks each consisting of EG heterodimers, one central rotor including subunits D and F, and the regulatory subunits C and H. The proton translocation complex V0 consists of the proton transport subunit a, a ring of proteolipid subunits c9c'', rotary subunit d, subunits e and f, and two accessory subunits.</text>
</comment>
<dbReference type="FunFam" id="3.30.70.100:FF:000002">
    <property type="entry name" value="V-type proton ATPase subunit C"/>
    <property type="match status" value="1"/>
</dbReference>
<dbReference type="GO" id="GO:0046961">
    <property type="term" value="F:proton-transporting ATPase activity, rotational mechanism"/>
    <property type="evidence" value="ECO:0007669"/>
    <property type="project" value="InterPro"/>
</dbReference>
<sequence>MSEYWLISAPGDKTCQQTWDTLNNVTGKQNNLSENYKFQIPDLKVGTLDQLVGLSDDLGKLDSYVDQVTHKVALYLGEVLEDQRDKLQENLMANSCDLATYLTKFQWDFAKYPIKQSLRNIADIIGKQVGQIESDLKTKSTAYNNLKSSLQNMEKKQTGSLLTRNLADLVKKEHFILDSEYLTTLLVVIPKSSMNDWNQNYEKLTDMIVPRSSQLITSDADYALFTVTLFKKVAAEFKHHARERKFIVREFTYNEEELAAGKNEITKLVTDKKKQFGPLVRWLKVNFSECFCAWIHVKALRVFVESVLRYGLPVNFQAMLLHPNKKNTKKLRDVLQQLYGHLDSSAQSGQQGSHDSVDIPGLGFGQSDYYPYVYYKINIDMVDSKV</sequence>
<evidence type="ECO:0000313" key="7">
    <source>
        <dbReference type="EMBL" id="KAK7579646.1"/>
    </source>
</evidence>
<organism evidence="7 8">
    <name type="scientific">Parthenolecanium corni</name>
    <dbReference type="NCBI Taxonomy" id="536013"/>
    <lineage>
        <taxon>Eukaryota</taxon>
        <taxon>Metazoa</taxon>
        <taxon>Ecdysozoa</taxon>
        <taxon>Arthropoda</taxon>
        <taxon>Hexapoda</taxon>
        <taxon>Insecta</taxon>
        <taxon>Pterygota</taxon>
        <taxon>Neoptera</taxon>
        <taxon>Paraneoptera</taxon>
        <taxon>Hemiptera</taxon>
        <taxon>Sternorrhyncha</taxon>
        <taxon>Coccoidea</taxon>
        <taxon>Coccidae</taxon>
        <taxon>Parthenolecanium</taxon>
    </lineage>
</organism>
<comment type="similarity">
    <text evidence="1 6">Belongs to the V-ATPase C subunit family.</text>
</comment>
<dbReference type="Gene3D" id="1.20.1460.10">
    <property type="entry name" value="subunit c (vma5p) of the yeast v-atpase, domain 2"/>
    <property type="match status" value="1"/>
</dbReference>
<comment type="caution">
    <text evidence="7">The sequence shown here is derived from an EMBL/GenBank/DDBJ whole genome shotgun (WGS) entry which is preliminary data.</text>
</comment>
<keyword evidence="4 6" id="KW-0406">Ion transport</keyword>
<dbReference type="FunFam" id="3.30.70.1180:FF:000003">
    <property type="entry name" value="V-type proton ATPase subunit C"/>
    <property type="match status" value="1"/>
</dbReference>
<dbReference type="CDD" id="cd14785">
    <property type="entry name" value="V-ATPase_C"/>
    <property type="match status" value="1"/>
</dbReference>
<evidence type="ECO:0000256" key="4">
    <source>
        <dbReference type="ARBA" id="ARBA00023065"/>
    </source>
</evidence>
<evidence type="ECO:0000256" key="6">
    <source>
        <dbReference type="RuleBase" id="RU364010"/>
    </source>
</evidence>
<proteinExistence type="inferred from homology"/>
<evidence type="ECO:0000256" key="3">
    <source>
        <dbReference type="ARBA" id="ARBA00022781"/>
    </source>
</evidence>
<dbReference type="InterPro" id="IPR036132">
    <property type="entry name" value="Vac_ATP_synth_c_sf"/>
</dbReference>
<evidence type="ECO:0000256" key="2">
    <source>
        <dbReference type="ARBA" id="ARBA00022448"/>
    </source>
</evidence>
<reference evidence="7 8" key="1">
    <citation type="submission" date="2024-03" db="EMBL/GenBank/DDBJ databases">
        <title>Adaptation during the transition from Ophiocordyceps entomopathogen to insect associate is accompanied by gene loss and intensified selection.</title>
        <authorList>
            <person name="Ward C.M."/>
            <person name="Onetto C.A."/>
            <person name="Borneman A.R."/>
        </authorList>
    </citation>
    <scope>NUCLEOTIDE SEQUENCE [LARGE SCALE GENOMIC DNA]</scope>
    <source>
        <strain evidence="7">AWRI1</strain>
        <tissue evidence="7">Single Adult Female</tissue>
    </source>
</reference>
<accession>A0AAN9TQ45</accession>
<dbReference type="Gene3D" id="3.30.70.100">
    <property type="match status" value="1"/>
</dbReference>
<dbReference type="GO" id="GO:0005765">
    <property type="term" value="C:lysosomal membrane"/>
    <property type="evidence" value="ECO:0007669"/>
    <property type="project" value="TreeGrafter"/>
</dbReference>
<evidence type="ECO:0000256" key="5">
    <source>
        <dbReference type="ARBA" id="ARBA00071118"/>
    </source>
</evidence>
<keyword evidence="3 6" id="KW-0375">Hydrogen ion transport</keyword>
<evidence type="ECO:0000313" key="8">
    <source>
        <dbReference type="Proteomes" id="UP001367676"/>
    </source>
</evidence>
<protein>
    <recommendedName>
        <fullName evidence="5 6">V-type proton ATPase subunit C</fullName>
    </recommendedName>
</protein>
<dbReference type="PANTHER" id="PTHR10137:SF0">
    <property type="entry name" value="V-TYPE PROTON ATPASE SUBUNIT C"/>
    <property type="match status" value="1"/>
</dbReference>
<dbReference type="AlphaFoldDB" id="A0AAN9TQ45"/>
<gene>
    <name evidence="7" type="ORF">V9T40_000275</name>
</gene>
<dbReference type="GO" id="GO:0000221">
    <property type="term" value="C:vacuolar proton-transporting V-type ATPase, V1 domain"/>
    <property type="evidence" value="ECO:0007669"/>
    <property type="project" value="TreeGrafter"/>
</dbReference>
<dbReference type="SUPFAM" id="SSF118203">
    <property type="entry name" value="Vacuolar ATP synthase subunit C"/>
    <property type="match status" value="1"/>
</dbReference>
<dbReference type="EMBL" id="JBBCAQ010000034">
    <property type="protein sequence ID" value="KAK7579646.1"/>
    <property type="molecule type" value="Genomic_DNA"/>
</dbReference>
<keyword evidence="8" id="KW-1185">Reference proteome</keyword>
<dbReference type="InterPro" id="IPR004907">
    <property type="entry name" value="ATPase_V1-cplx_csu"/>
</dbReference>
<name>A0AAN9TQ45_9HEMI</name>
<dbReference type="Gene3D" id="3.30.70.1180">
    <property type="entry name" value="Vacuolar atp synthase subunit c, domain 1"/>
    <property type="match status" value="1"/>
</dbReference>
<keyword evidence="2 6" id="KW-0813">Transport</keyword>